<dbReference type="InterPro" id="IPR035919">
    <property type="entry name" value="EAL_sf"/>
</dbReference>
<evidence type="ECO:0000259" key="3">
    <source>
        <dbReference type="PROSITE" id="PS50883"/>
    </source>
</evidence>
<dbReference type="Gene3D" id="3.20.20.450">
    <property type="entry name" value="EAL domain"/>
    <property type="match status" value="1"/>
</dbReference>
<protein>
    <submittedName>
        <fullName evidence="4">EAL domain-containing protein (Putative c-di-GMP-specific phosphodiesterase class I)</fullName>
    </submittedName>
</protein>
<keyword evidence="1" id="KW-0597">Phosphoprotein</keyword>
<evidence type="ECO:0000313" key="4">
    <source>
        <dbReference type="EMBL" id="MBB3046997.1"/>
    </source>
</evidence>
<dbReference type="Proteomes" id="UP000537130">
    <property type="component" value="Unassembled WGS sequence"/>
</dbReference>
<evidence type="ECO:0000313" key="5">
    <source>
        <dbReference type="Proteomes" id="UP000537130"/>
    </source>
</evidence>
<comment type="caution">
    <text evidence="4">The sequence shown here is derived from an EMBL/GenBank/DDBJ whole genome shotgun (WGS) entry which is preliminary data.</text>
</comment>
<dbReference type="CDD" id="cd01948">
    <property type="entry name" value="EAL"/>
    <property type="match status" value="1"/>
</dbReference>
<dbReference type="RefSeq" id="WP_183409645.1">
    <property type="nucleotide sequence ID" value="NZ_JACHWY010000001.1"/>
</dbReference>
<dbReference type="PROSITE" id="PS50883">
    <property type="entry name" value="EAL"/>
    <property type="match status" value="1"/>
</dbReference>
<evidence type="ECO:0000256" key="1">
    <source>
        <dbReference type="PROSITE-ProRule" id="PRU00169"/>
    </source>
</evidence>
<sequence length="414" mass="45718">MTNLLKGTLTGVQSTSRQKSILLVEDDDFQRQVLKTQFSSLNVDILEACNGIEALEHVDRYGHCISLILCDLDMPKMDGMEFARHLGTREVAPNLALLSSSDTSMLSSVDTMCRAYGITTIGTFQKPLSRDQISKILKELSLTETNSDAPRYAQQKAFTETEIVAALESHQIQPHFQAKLDLSSNTIVGAEALARWLHPTLGLQAPFSFIPVLEQGQYIDALTFSLLRQAVAKQQEWLEQGHKMSIAVNLSPNSLHDLSFADRLTEIVTDAGIATDNVVFEVTETAAMQDLAPALENLARLRLRGFGLSIDDFGTGFASMEQLGRIAFTELKIDRSFVSTMLEKNESRAIVEFSINMAQKLGMRSVAEGVEHGEELELLRELGCDHVQGYFVAKPVDVNAFMTQLARGNRCTAA</sequence>
<dbReference type="SMART" id="SM00448">
    <property type="entry name" value="REC"/>
    <property type="match status" value="1"/>
</dbReference>
<proteinExistence type="predicted"/>
<dbReference type="InterPro" id="IPR001789">
    <property type="entry name" value="Sig_transdc_resp-reg_receiver"/>
</dbReference>
<dbReference type="Pfam" id="PF00072">
    <property type="entry name" value="Response_reg"/>
    <property type="match status" value="1"/>
</dbReference>
<dbReference type="Gene3D" id="3.40.50.2300">
    <property type="match status" value="1"/>
</dbReference>
<dbReference type="SUPFAM" id="SSF52172">
    <property type="entry name" value="CheY-like"/>
    <property type="match status" value="1"/>
</dbReference>
<feature type="domain" description="Response regulatory" evidence="2">
    <location>
        <begin position="20"/>
        <end position="141"/>
    </location>
</feature>
<feature type="modified residue" description="4-aspartylphosphate" evidence="1">
    <location>
        <position position="71"/>
    </location>
</feature>
<dbReference type="GO" id="GO:0000160">
    <property type="term" value="P:phosphorelay signal transduction system"/>
    <property type="evidence" value="ECO:0007669"/>
    <property type="project" value="InterPro"/>
</dbReference>
<dbReference type="InterPro" id="IPR050706">
    <property type="entry name" value="Cyclic-di-GMP_PDE-like"/>
</dbReference>
<accession>A0A7W4Z5C6</accession>
<dbReference type="GO" id="GO:0071111">
    <property type="term" value="F:cyclic-guanylate-specific phosphodiesterase activity"/>
    <property type="evidence" value="ECO:0007669"/>
    <property type="project" value="InterPro"/>
</dbReference>
<dbReference type="PROSITE" id="PS50110">
    <property type="entry name" value="RESPONSE_REGULATORY"/>
    <property type="match status" value="1"/>
</dbReference>
<dbReference type="InterPro" id="IPR001633">
    <property type="entry name" value="EAL_dom"/>
</dbReference>
<reference evidence="4 5" key="1">
    <citation type="submission" date="2020-08" db="EMBL/GenBank/DDBJ databases">
        <title>Genomic Encyclopedia of Type Strains, Phase III (KMG-III): the genomes of soil and plant-associated and newly described type strains.</title>
        <authorList>
            <person name="Whitman W."/>
        </authorList>
    </citation>
    <scope>NUCLEOTIDE SEQUENCE [LARGE SCALE GENOMIC DNA]</scope>
    <source>
        <strain evidence="4 5">CECT 8654</strain>
    </source>
</reference>
<dbReference type="EMBL" id="JACHWY010000001">
    <property type="protein sequence ID" value="MBB3046997.1"/>
    <property type="molecule type" value="Genomic_DNA"/>
</dbReference>
<name>A0A7W4Z5C6_9GAMM</name>
<keyword evidence="5" id="KW-1185">Reference proteome</keyword>
<evidence type="ECO:0000259" key="2">
    <source>
        <dbReference type="PROSITE" id="PS50110"/>
    </source>
</evidence>
<dbReference type="InterPro" id="IPR011006">
    <property type="entry name" value="CheY-like_superfamily"/>
</dbReference>
<feature type="domain" description="EAL" evidence="3">
    <location>
        <begin position="156"/>
        <end position="409"/>
    </location>
</feature>
<dbReference type="AlphaFoldDB" id="A0A7W4Z5C6"/>
<dbReference type="SMART" id="SM00052">
    <property type="entry name" value="EAL"/>
    <property type="match status" value="1"/>
</dbReference>
<organism evidence="4 5">
    <name type="scientific">Litorivivens lipolytica</name>
    <dbReference type="NCBI Taxonomy" id="1524264"/>
    <lineage>
        <taxon>Bacteria</taxon>
        <taxon>Pseudomonadati</taxon>
        <taxon>Pseudomonadota</taxon>
        <taxon>Gammaproteobacteria</taxon>
        <taxon>Litorivivens</taxon>
    </lineage>
</organism>
<dbReference type="Pfam" id="PF00563">
    <property type="entry name" value="EAL"/>
    <property type="match status" value="1"/>
</dbReference>
<dbReference type="PANTHER" id="PTHR33121:SF79">
    <property type="entry name" value="CYCLIC DI-GMP PHOSPHODIESTERASE PDED-RELATED"/>
    <property type="match status" value="1"/>
</dbReference>
<dbReference type="PANTHER" id="PTHR33121">
    <property type="entry name" value="CYCLIC DI-GMP PHOSPHODIESTERASE PDEF"/>
    <property type="match status" value="1"/>
</dbReference>
<dbReference type="SUPFAM" id="SSF141868">
    <property type="entry name" value="EAL domain-like"/>
    <property type="match status" value="1"/>
</dbReference>
<gene>
    <name evidence="4" type="ORF">FHR99_001233</name>
</gene>